<comment type="caution">
    <text evidence="2">The sequence shown here is derived from an EMBL/GenBank/DDBJ whole genome shotgun (WGS) entry which is preliminary data.</text>
</comment>
<dbReference type="Proteomes" id="UP001285441">
    <property type="component" value="Unassembled WGS sequence"/>
</dbReference>
<dbReference type="EMBL" id="JAULSW010000005">
    <property type="protein sequence ID" value="KAK3381258.1"/>
    <property type="molecule type" value="Genomic_DNA"/>
</dbReference>
<protein>
    <submittedName>
        <fullName evidence="2">Uncharacterized protein</fullName>
    </submittedName>
</protein>
<feature type="compositionally biased region" description="Polar residues" evidence="1">
    <location>
        <begin position="33"/>
        <end position="46"/>
    </location>
</feature>
<sequence length="124" mass="13123">MVSIRTLPGTLAVAAMALGSPHPMPAPVDAADPSTTVDAAPTGPQTPATLPLSVLQALEAQSKVEPIARSEEDEATAKLAARSTKAGRMDMDQACKWQWGCLLLRLHLPVLVLSVRQRVQLALH</sequence>
<evidence type="ECO:0000256" key="1">
    <source>
        <dbReference type="SAM" id="MobiDB-lite"/>
    </source>
</evidence>
<evidence type="ECO:0000313" key="2">
    <source>
        <dbReference type="EMBL" id="KAK3381258.1"/>
    </source>
</evidence>
<dbReference type="AlphaFoldDB" id="A0AAE0NGR6"/>
<proteinExistence type="predicted"/>
<organism evidence="2 3">
    <name type="scientific">Podospora didyma</name>
    <dbReference type="NCBI Taxonomy" id="330526"/>
    <lineage>
        <taxon>Eukaryota</taxon>
        <taxon>Fungi</taxon>
        <taxon>Dikarya</taxon>
        <taxon>Ascomycota</taxon>
        <taxon>Pezizomycotina</taxon>
        <taxon>Sordariomycetes</taxon>
        <taxon>Sordariomycetidae</taxon>
        <taxon>Sordariales</taxon>
        <taxon>Podosporaceae</taxon>
        <taxon>Podospora</taxon>
    </lineage>
</organism>
<accession>A0AAE0NGR6</accession>
<gene>
    <name evidence="2" type="ORF">B0H63DRAFT_523987</name>
</gene>
<reference evidence="2" key="2">
    <citation type="submission" date="2023-06" db="EMBL/GenBank/DDBJ databases">
        <authorList>
            <consortium name="Lawrence Berkeley National Laboratory"/>
            <person name="Haridas S."/>
            <person name="Hensen N."/>
            <person name="Bonometti L."/>
            <person name="Westerberg I."/>
            <person name="Brannstrom I.O."/>
            <person name="Guillou S."/>
            <person name="Cros-Aarteil S."/>
            <person name="Calhoun S."/>
            <person name="Kuo A."/>
            <person name="Mondo S."/>
            <person name="Pangilinan J."/>
            <person name="Riley R."/>
            <person name="LaButti K."/>
            <person name="Andreopoulos B."/>
            <person name="Lipzen A."/>
            <person name="Chen C."/>
            <person name="Yanf M."/>
            <person name="Daum C."/>
            <person name="Ng V."/>
            <person name="Clum A."/>
            <person name="Steindorff A."/>
            <person name="Ohm R."/>
            <person name="Martin F."/>
            <person name="Silar P."/>
            <person name="Natvig D."/>
            <person name="Lalanne C."/>
            <person name="Gautier V."/>
            <person name="Ament-velasquez S.L."/>
            <person name="Kruys A."/>
            <person name="Hutchinson M.I."/>
            <person name="Powell A.J."/>
            <person name="Barry K."/>
            <person name="Miller A.N."/>
            <person name="Grigoriev I.V."/>
            <person name="Debuchy R."/>
            <person name="Gladieux P."/>
            <person name="Thoren M.H."/>
            <person name="Johannesson H."/>
        </authorList>
    </citation>
    <scope>NUCLEOTIDE SEQUENCE</scope>
    <source>
        <strain evidence="2">CBS 232.78</strain>
    </source>
</reference>
<reference evidence="2" key="1">
    <citation type="journal article" date="2023" name="Mol. Phylogenet. Evol.">
        <title>Genome-scale phylogeny and comparative genomics of the fungal order Sordariales.</title>
        <authorList>
            <person name="Hensen N."/>
            <person name="Bonometti L."/>
            <person name="Westerberg I."/>
            <person name="Brannstrom I.O."/>
            <person name="Guillou S."/>
            <person name="Cros-Aarteil S."/>
            <person name="Calhoun S."/>
            <person name="Haridas S."/>
            <person name="Kuo A."/>
            <person name="Mondo S."/>
            <person name="Pangilinan J."/>
            <person name="Riley R."/>
            <person name="LaButti K."/>
            <person name="Andreopoulos B."/>
            <person name="Lipzen A."/>
            <person name="Chen C."/>
            <person name="Yan M."/>
            <person name="Daum C."/>
            <person name="Ng V."/>
            <person name="Clum A."/>
            <person name="Steindorff A."/>
            <person name="Ohm R.A."/>
            <person name="Martin F."/>
            <person name="Silar P."/>
            <person name="Natvig D.O."/>
            <person name="Lalanne C."/>
            <person name="Gautier V."/>
            <person name="Ament-Velasquez S.L."/>
            <person name="Kruys A."/>
            <person name="Hutchinson M.I."/>
            <person name="Powell A.J."/>
            <person name="Barry K."/>
            <person name="Miller A.N."/>
            <person name="Grigoriev I.V."/>
            <person name="Debuchy R."/>
            <person name="Gladieux P."/>
            <person name="Hiltunen Thoren M."/>
            <person name="Johannesson H."/>
        </authorList>
    </citation>
    <scope>NUCLEOTIDE SEQUENCE</scope>
    <source>
        <strain evidence="2">CBS 232.78</strain>
    </source>
</reference>
<feature type="region of interest" description="Disordered" evidence="1">
    <location>
        <begin position="22"/>
        <end position="46"/>
    </location>
</feature>
<evidence type="ECO:0000313" key="3">
    <source>
        <dbReference type="Proteomes" id="UP001285441"/>
    </source>
</evidence>
<keyword evidence="3" id="KW-1185">Reference proteome</keyword>
<name>A0AAE0NGR6_9PEZI</name>